<dbReference type="EMBL" id="SRLO01000001">
    <property type="protein sequence ID" value="TNN89736.1"/>
    <property type="molecule type" value="Genomic_DNA"/>
</dbReference>
<feature type="compositionally biased region" description="Acidic residues" evidence="1">
    <location>
        <begin position="54"/>
        <end position="64"/>
    </location>
</feature>
<organism evidence="2 3">
    <name type="scientific">Liparis tanakae</name>
    <name type="common">Tanaka's snailfish</name>
    <dbReference type="NCBI Taxonomy" id="230148"/>
    <lineage>
        <taxon>Eukaryota</taxon>
        <taxon>Metazoa</taxon>
        <taxon>Chordata</taxon>
        <taxon>Craniata</taxon>
        <taxon>Vertebrata</taxon>
        <taxon>Euteleostomi</taxon>
        <taxon>Actinopterygii</taxon>
        <taxon>Neopterygii</taxon>
        <taxon>Teleostei</taxon>
        <taxon>Neoteleostei</taxon>
        <taxon>Acanthomorphata</taxon>
        <taxon>Eupercaria</taxon>
        <taxon>Perciformes</taxon>
        <taxon>Cottioidei</taxon>
        <taxon>Cottales</taxon>
        <taxon>Liparidae</taxon>
        <taxon>Liparis</taxon>
    </lineage>
</organism>
<proteinExistence type="predicted"/>
<feature type="compositionally biased region" description="Polar residues" evidence="1">
    <location>
        <begin position="1"/>
        <end position="13"/>
    </location>
</feature>
<sequence length="137" mass="14562">MSENSLEAESGKTSTEDSEMDCEGVNKSEESASEDEKQASVDDSRRRDDKDEVLYDVDIDSGDENAEKSGGEAVPEADEGVQGQSAVTCGDGGGDAHVSDSVENETDRHVETAETPEESGDSHTKVIFTVTSDTRPV</sequence>
<dbReference type="AlphaFoldDB" id="A0A4Z2JHF2"/>
<evidence type="ECO:0000313" key="3">
    <source>
        <dbReference type="Proteomes" id="UP000314294"/>
    </source>
</evidence>
<evidence type="ECO:0000313" key="2">
    <source>
        <dbReference type="EMBL" id="TNN89736.1"/>
    </source>
</evidence>
<comment type="caution">
    <text evidence="2">The sequence shown here is derived from an EMBL/GenBank/DDBJ whole genome shotgun (WGS) entry which is preliminary data.</text>
</comment>
<feature type="region of interest" description="Disordered" evidence="1">
    <location>
        <begin position="1"/>
        <end position="137"/>
    </location>
</feature>
<evidence type="ECO:0000256" key="1">
    <source>
        <dbReference type="SAM" id="MobiDB-lite"/>
    </source>
</evidence>
<keyword evidence="3" id="KW-1185">Reference proteome</keyword>
<feature type="compositionally biased region" description="Basic and acidic residues" evidence="1">
    <location>
        <begin position="97"/>
        <end position="112"/>
    </location>
</feature>
<accession>A0A4Z2JHF2</accession>
<feature type="compositionally biased region" description="Basic and acidic residues" evidence="1">
    <location>
        <begin position="24"/>
        <end position="53"/>
    </location>
</feature>
<name>A0A4Z2JHF2_9TELE</name>
<dbReference type="Proteomes" id="UP000314294">
    <property type="component" value="Unassembled WGS sequence"/>
</dbReference>
<reference evidence="2 3" key="1">
    <citation type="submission" date="2019-03" db="EMBL/GenBank/DDBJ databases">
        <title>First draft genome of Liparis tanakae, snailfish: a comprehensive survey of snailfish specific genes.</title>
        <authorList>
            <person name="Kim W."/>
            <person name="Song I."/>
            <person name="Jeong J.-H."/>
            <person name="Kim D."/>
            <person name="Kim S."/>
            <person name="Ryu S."/>
            <person name="Song J.Y."/>
            <person name="Lee S.K."/>
        </authorList>
    </citation>
    <scope>NUCLEOTIDE SEQUENCE [LARGE SCALE GENOMIC DNA]</scope>
    <source>
        <tissue evidence="2">Muscle</tissue>
    </source>
</reference>
<gene>
    <name evidence="2" type="ORF">EYF80_000339</name>
</gene>
<protein>
    <submittedName>
        <fullName evidence="2">Uncharacterized protein</fullName>
    </submittedName>
</protein>